<feature type="compositionally biased region" description="Basic and acidic residues" evidence="7">
    <location>
        <begin position="231"/>
        <end position="255"/>
    </location>
</feature>
<dbReference type="PANTHER" id="PTHR10071:SF281">
    <property type="entry name" value="BOX A-BINDING FACTOR-RELATED"/>
    <property type="match status" value="1"/>
</dbReference>
<evidence type="ECO:0000313" key="9">
    <source>
        <dbReference type="EMBL" id="KAL3233177.1"/>
    </source>
</evidence>
<dbReference type="InterPro" id="IPR013088">
    <property type="entry name" value="Znf_NHR/GATA"/>
</dbReference>
<keyword evidence="10" id="KW-1185">Reference proteome</keyword>
<feature type="region of interest" description="Disordered" evidence="7">
    <location>
        <begin position="214"/>
        <end position="255"/>
    </location>
</feature>
<keyword evidence="3 6" id="KW-0863">Zinc-finger</keyword>
<feature type="domain" description="GATA-type" evidence="8">
    <location>
        <begin position="250"/>
        <end position="303"/>
    </location>
</feature>
<name>A0ABR4NX54_9SACH</name>
<sequence>MFTDLETVYPEYSQNKITQYNYNRNRVMENKVSRFNDQYTNNFYYGSHLIDAYNGVSSSHQSPSYTTQLRGNCDTNDDDLFSSLNPIDIQSVTNPLFLNKDNINANLLAASNAFFPSSNSLNLETIEDPFDHSKSVTQNSELYSTSGDSEWYQSSLSSDKSRIVSDSSIHTKFNEVLQYSDASSNISPSATPDTINEGAQFSAKPVLPIGFEHNNVDNTVKMQRNKKPKSKKELKSKSTGKKSDKKDSVNKEEMRCTNCDTTNTPLWRKDVDRKPLCNACGLFLKLHGVMRPLSLKTDVIKKRQRTSKMPSNPTLSTNTKLRRRKKKITSAKKLAKSKSKNIDTLNDQNRDEGTSSTANMFRGNSGINFNIDQSSENKLIDGSNKLTDIRNPIESPATVLDNNIGFNHEFVLSWTGNAEESKISGIDDVALGYNFGLMDDQECFDTFQI</sequence>
<keyword evidence="2" id="KW-0479">Metal-binding</keyword>
<dbReference type="EMBL" id="JBEVYD010000005">
    <property type="protein sequence ID" value="KAL3233177.1"/>
    <property type="molecule type" value="Genomic_DNA"/>
</dbReference>
<dbReference type="PANTHER" id="PTHR10071">
    <property type="entry name" value="TRANSCRIPTION FACTOR GATA FAMILY MEMBER"/>
    <property type="match status" value="1"/>
</dbReference>
<evidence type="ECO:0000256" key="1">
    <source>
        <dbReference type="ARBA" id="ARBA00004123"/>
    </source>
</evidence>
<dbReference type="PRINTS" id="PR00619">
    <property type="entry name" value="GATAZNFINGER"/>
</dbReference>
<evidence type="ECO:0000313" key="10">
    <source>
        <dbReference type="Proteomes" id="UP001623330"/>
    </source>
</evidence>
<proteinExistence type="predicted"/>
<dbReference type="Gene3D" id="3.30.50.10">
    <property type="entry name" value="Erythroid Transcription Factor GATA-1, subunit A"/>
    <property type="match status" value="1"/>
</dbReference>
<evidence type="ECO:0000256" key="5">
    <source>
        <dbReference type="ARBA" id="ARBA00023242"/>
    </source>
</evidence>
<dbReference type="CDD" id="cd00202">
    <property type="entry name" value="ZnF_GATA"/>
    <property type="match status" value="1"/>
</dbReference>
<comment type="subcellular location">
    <subcellularLocation>
        <location evidence="1">Nucleus</location>
    </subcellularLocation>
</comment>
<dbReference type="Pfam" id="PF00320">
    <property type="entry name" value="GATA"/>
    <property type="match status" value="1"/>
</dbReference>
<dbReference type="SUPFAM" id="SSF57716">
    <property type="entry name" value="Glucocorticoid receptor-like (DNA-binding domain)"/>
    <property type="match status" value="1"/>
</dbReference>
<feature type="compositionally biased region" description="Polar residues" evidence="7">
    <location>
        <begin position="307"/>
        <end position="319"/>
    </location>
</feature>
<keyword evidence="5" id="KW-0539">Nucleus</keyword>
<dbReference type="SMART" id="SM00401">
    <property type="entry name" value="ZnF_GATA"/>
    <property type="match status" value="1"/>
</dbReference>
<feature type="compositionally biased region" description="Basic residues" evidence="7">
    <location>
        <begin position="320"/>
        <end position="339"/>
    </location>
</feature>
<dbReference type="InterPro" id="IPR000679">
    <property type="entry name" value="Znf_GATA"/>
</dbReference>
<evidence type="ECO:0000256" key="3">
    <source>
        <dbReference type="ARBA" id="ARBA00022771"/>
    </source>
</evidence>
<dbReference type="Proteomes" id="UP001623330">
    <property type="component" value="Unassembled WGS sequence"/>
</dbReference>
<reference evidence="9 10" key="1">
    <citation type="submission" date="2024-05" db="EMBL/GenBank/DDBJ databases">
        <title>Long read based assembly of the Candida bracarensis genome reveals expanded adhesin content.</title>
        <authorList>
            <person name="Marcet-Houben M."/>
            <person name="Ksiezopolska E."/>
            <person name="Gabaldon T."/>
        </authorList>
    </citation>
    <scope>NUCLEOTIDE SEQUENCE [LARGE SCALE GENOMIC DNA]</scope>
    <source>
        <strain evidence="9 10">CBM6</strain>
    </source>
</reference>
<protein>
    <submittedName>
        <fullName evidence="9">Transcriptional regulatory protein GAT1</fullName>
    </submittedName>
</protein>
<dbReference type="InterPro" id="IPR039355">
    <property type="entry name" value="Transcription_factor_GATA"/>
</dbReference>
<dbReference type="PROSITE" id="PS50114">
    <property type="entry name" value="GATA_ZN_FINGER_2"/>
    <property type="match status" value="1"/>
</dbReference>
<evidence type="ECO:0000256" key="6">
    <source>
        <dbReference type="PROSITE-ProRule" id="PRU00094"/>
    </source>
</evidence>
<gene>
    <name evidence="9" type="ORF">RNJ44_05093</name>
</gene>
<comment type="caution">
    <text evidence="9">The sequence shown here is derived from an EMBL/GenBank/DDBJ whole genome shotgun (WGS) entry which is preliminary data.</text>
</comment>
<evidence type="ECO:0000256" key="7">
    <source>
        <dbReference type="SAM" id="MobiDB-lite"/>
    </source>
</evidence>
<feature type="region of interest" description="Disordered" evidence="7">
    <location>
        <begin position="302"/>
        <end position="369"/>
    </location>
</feature>
<organism evidence="9 10">
    <name type="scientific">Nakaseomyces bracarensis</name>
    <dbReference type="NCBI Taxonomy" id="273131"/>
    <lineage>
        <taxon>Eukaryota</taxon>
        <taxon>Fungi</taxon>
        <taxon>Dikarya</taxon>
        <taxon>Ascomycota</taxon>
        <taxon>Saccharomycotina</taxon>
        <taxon>Saccharomycetes</taxon>
        <taxon>Saccharomycetales</taxon>
        <taxon>Saccharomycetaceae</taxon>
        <taxon>Nakaseomyces</taxon>
    </lineage>
</organism>
<accession>A0ABR4NX54</accession>
<keyword evidence="4" id="KW-0862">Zinc</keyword>
<evidence type="ECO:0000256" key="2">
    <source>
        <dbReference type="ARBA" id="ARBA00022723"/>
    </source>
</evidence>
<evidence type="ECO:0000259" key="8">
    <source>
        <dbReference type="PROSITE" id="PS50114"/>
    </source>
</evidence>
<evidence type="ECO:0000256" key="4">
    <source>
        <dbReference type="ARBA" id="ARBA00022833"/>
    </source>
</evidence>